<dbReference type="OrthoDB" id="2794195at2759"/>
<evidence type="ECO:0000256" key="2">
    <source>
        <dbReference type="ARBA" id="ARBA00022692"/>
    </source>
</evidence>
<evidence type="ECO:0000313" key="6">
    <source>
        <dbReference type="Proteomes" id="UP000008370"/>
    </source>
</evidence>
<evidence type="ECO:0000256" key="3">
    <source>
        <dbReference type="ARBA" id="ARBA00022989"/>
    </source>
</evidence>
<dbReference type="InParanoid" id="K5WEG0"/>
<dbReference type="InterPro" id="IPR023352">
    <property type="entry name" value="MAPEG-like_dom_sf"/>
</dbReference>
<dbReference type="PANTHER" id="PTHR35371">
    <property type="entry name" value="INNER MEMBRANE PROTEIN"/>
    <property type="match status" value="1"/>
</dbReference>
<dbReference type="KEGG" id="pco:PHACADRAFT_251468"/>
<keyword evidence="6" id="KW-1185">Reference proteome</keyword>
<sequence length="139" mass="15392">MWAIAFTPAVATFLKLTLTIGWNNVLPRSNMARVKDSQRLDQATRDRLARWAGAHQNGMENLPLWTGAVLAGYIAGIPHRTLNTYAVEYIGLRLLYTFIYTNQTTEVVGYLRTVTFFAGVPLPVILLIKAANKIAATGI</sequence>
<gene>
    <name evidence="5" type="ORF">PHACADRAFT_251468</name>
</gene>
<keyword evidence="3" id="KW-1133">Transmembrane helix</keyword>
<dbReference type="InterPro" id="IPR001129">
    <property type="entry name" value="Membr-assoc_MAPEG"/>
</dbReference>
<keyword evidence="2" id="KW-0812">Transmembrane</keyword>
<dbReference type="Pfam" id="PF01124">
    <property type="entry name" value="MAPEG"/>
    <property type="match status" value="1"/>
</dbReference>
<evidence type="ECO:0000256" key="1">
    <source>
        <dbReference type="ARBA" id="ARBA00004370"/>
    </source>
</evidence>
<keyword evidence="4" id="KW-0472">Membrane</keyword>
<dbReference type="GO" id="GO:0016020">
    <property type="term" value="C:membrane"/>
    <property type="evidence" value="ECO:0007669"/>
    <property type="project" value="UniProtKB-SubCell"/>
</dbReference>
<dbReference type="AlphaFoldDB" id="K5WEG0"/>
<dbReference type="EMBL" id="JH930470">
    <property type="protein sequence ID" value="EKM57685.1"/>
    <property type="molecule type" value="Genomic_DNA"/>
</dbReference>
<dbReference type="Gene3D" id="1.20.120.550">
    <property type="entry name" value="Membrane associated eicosanoid/glutathione metabolism-like domain"/>
    <property type="match status" value="1"/>
</dbReference>
<dbReference type="PANTHER" id="PTHR35371:SF1">
    <property type="entry name" value="BLR7753 PROTEIN"/>
    <property type="match status" value="1"/>
</dbReference>
<dbReference type="HOGENOM" id="CLU_110778_0_1_1"/>
<organism evidence="5 6">
    <name type="scientific">Phanerochaete carnosa (strain HHB-10118-sp)</name>
    <name type="common">White-rot fungus</name>
    <name type="synonym">Peniophora carnosa</name>
    <dbReference type="NCBI Taxonomy" id="650164"/>
    <lineage>
        <taxon>Eukaryota</taxon>
        <taxon>Fungi</taxon>
        <taxon>Dikarya</taxon>
        <taxon>Basidiomycota</taxon>
        <taxon>Agaricomycotina</taxon>
        <taxon>Agaricomycetes</taxon>
        <taxon>Polyporales</taxon>
        <taxon>Phanerochaetaceae</taxon>
        <taxon>Phanerochaete</taxon>
    </lineage>
</organism>
<dbReference type="RefSeq" id="XP_007393031.1">
    <property type="nucleotide sequence ID" value="XM_007392969.1"/>
</dbReference>
<protein>
    <submittedName>
        <fullName evidence="5">Uncharacterized protein</fullName>
    </submittedName>
</protein>
<name>K5WEG0_PHACS</name>
<accession>K5WEG0</accession>
<proteinExistence type="predicted"/>
<reference evidence="5 6" key="1">
    <citation type="journal article" date="2012" name="BMC Genomics">
        <title>Comparative genomics of the white-rot fungi, Phanerochaete carnosa and P. chrysosporium, to elucidate the genetic basis of the distinct wood types they colonize.</title>
        <authorList>
            <person name="Suzuki H."/>
            <person name="MacDonald J."/>
            <person name="Syed K."/>
            <person name="Salamov A."/>
            <person name="Hori C."/>
            <person name="Aerts A."/>
            <person name="Henrissat B."/>
            <person name="Wiebenga A."/>
            <person name="vanKuyk P.A."/>
            <person name="Barry K."/>
            <person name="Lindquist E."/>
            <person name="LaButti K."/>
            <person name="Lapidus A."/>
            <person name="Lucas S."/>
            <person name="Coutinho P."/>
            <person name="Gong Y."/>
            <person name="Samejima M."/>
            <person name="Mahadevan R."/>
            <person name="Abou-Zaid M."/>
            <person name="de Vries R.P."/>
            <person name="Igarashi K."/>
            <person name="Yadav J.S."/>
            <person name="Grigoriev I.V."/>
            <person name="Master E.R."/>
        </authorList>
    </citation>
    <scope>NUCLEOTIDE SEQUENCE [LARGE SCALE GENOMIC DNA]</scope>
    <source>
        <strain evidence="5 6">HHB-10118-sp</strain>
    </source>
</reference>
<comment type="subcellular location">
    <subcellularLocation>
        <location evidence="1">Membrane</location>
    </subcellularLocation>
</comment>
<dbReference type="GeneID" id="18915230"/>
<evidence type="ECO:0000256" key="4">
    <source>
        <dbReference type="ARBA" id="ARBA00023136"/>
    </source>
</evidence>
<dbReference type="SUPFAM" id="SSF161084">
    <property type="entry name" value="MAPEG domain-like"/>
    <property type="match status" value="1"/>
</dbReference>
<evidence type="ECO:0000313" key="5">
    <source>
        <dbReference type="EMBL" id="EKM57685.1"/>
    </source>
</evidence>
<dbReference type="Proteomes" id="UP000008370">
    <property type="component" value="Unassembled WGS sequence"/>
</dbReference>